<dbReference type="FunFam" id="1.25.10.20:FF:000003">
    <property type="entry name" value="Vitellogenin C"/>
    <property type="match status" value="1"/>
</dbReference>
<dbReference type="InterPro" id="IPR011030">
    <property type="entry name" value="Lipovitellin_superhlx_dom"/>
</dbReference>
<dbReference type="SMART" id="SM00638">
    <property type="entry name" value="LPD_N"/>
    <property type="match status" value="1"/>
</dbReference>
<dbReference type="InterPro" id="IPR015255">
    <property type="entry name" value="Vitellinogen_open_b-sht"/>
</dbReference>
<dbReference type="Pfam" id="PF01347">
    <property type="entry name" value="Vitellogenin_N"/>
    <property type="match status" value="1"/>
</dbReference>
<organism evidence="9">
    <name type="scientific">Harmonia axyridis</name>
    <name type="common">Multicolored Asian lady beetle</name>
    <name type="synonym">Coccinella axyridis</name>
    <dbReference type="NCBI Taxonomy" id="115357"/>
    <lineage>
        <taxon>Eukaryota</taxon>
        <taxon>Metazoa</taxon>
        <taxon>Ecdysozoa</taxon>
        <taxon>Arthropoda</taxon>
        <taxon>Hexapoda</taxon>
        <taxon>Insecta</taxon>
        <taxon>Pterygota</taxon>
        <taxon>Neoptera</taxon>
        <taxon>Endopterygota</taxon>
        <taxon>Coleoptera</taxon>
        <taxon>Polyphaga</taxon>
        <taxon>Cucujiformia</taxon>
        <taxon>Coccinelloidea</taxon>
        <taxon>Coccinellidae</taxon>
        <taxon>Coccinellinae</taxon>
        <taxon>Coccinellini</taxon>
        <taxon>Harmonia</taxon>
    </lineage>
</organism>
<feature type="domain" description="VWFD" evidence="8">
    <location>
        <begin position="1455"/>
        <end position="1661"/>
    </location>
</feature>
<evidence type="ECO:0000259" key="7">
    <source>
        <dbReference type="PROSITE" id="PS51211"/>
    </source>
</evidence>
<evidence type="ECO:0000256" key="4">
    <source>
        <dbReference type="ARBA" id="ARBA00023180"/>
    </source>
</evidence>
<evidence type="ECO:0000256" key="5">
    <source>
        <dbReference type="PROSITE-ProRule" id="PRU00557"/>
    </source>
</evidence>
<dbReference type="InterPro" id="IPR050733">
    <property type="entry name" value="Vitellogenin/Apolipophorin"/>
</dbReference>
<evidence type="ECO:0000256" key="3">
    <source>
        <dbReference type="ARBA" id="ARBA00023157"/>
    </source>
</evidence>
<evidence type="ECO:0000256" key="2">
    <source>
        <dbReference type="ARBA" id="ARBA00022761"/>
    </source>
</evidence>
<dbReference type="Gene3D" id="1.25.10.20">
    <property type="entry name" value="Vitellinogen, superhelical"/>
    <property type="match status" value="1"/>
</dbReference>
<dbReference type="PROSITE" id="PS51211">
    <property type="entry name" value="VITELLOGENIN"/>
    <property type="match status" value="1"/>
</dbReference>
<reference evidence="9" key="1">
    <citation type="submission" date="2017-03" db="EMBL/GenBank/DDBJ databases">
        <title>Research of Harmonia axyridis (Pallas) Vitellogenin.</title>
        <authorList>
            <person name="Liang C."/>
            <person name="He Y."/>
            <person name="Liu T."/>
        </authorList>
    </citation>
    <scope>NUCLEOTIDE SEQUENCE</scope>
</reference>
<sequence>MLKKLLVCLLVVHSLALPESPAWKENTEYTYDVRGRSLSSLKISDEYNGILLRAKLVVQLHNDVKLRAKIVNPEFAEIQTRLPEGWMTDTKANYQPLKISEKPFDLILKNGVINDLVMEQDVQQWEANIIKSIVSQLQLDTRAENVKYSEYNILPKEGSNNAVYKTVEDTITGITETTYDIHPMPEYMIQSKPYLAPYPHLKGDGSIIEIIKNKNFTEGTDLPSYYFRFGKAGHYEPQSNQMGQLLHRNSMGRTVITGTLQRYTIQYSETINEVVISVRGVQRGAVNSMMSLKLVNAEEHSSQFEEISNPVNVGSLVYSYVKQDNGQRVSKGPFVSSSESKKDSDSFFGFFDSDEKRPSSSNKRHPRSLGGLFDFLDSDEKSVESQEHWTQPKSQLSDAPEFPLLAYFVGNKGQSIKKSPKVRIVDDVTIIAQEIGKDIEVPQELPKRQTLSKFVVLTAVLRTMSEDELKQVAQRLYTTETQGPRYNAWIAFRDSVAETGTGPAFMVIKHFIESKKIQGNEAAMVITSMAESVRVPSEEYIKAYFEMVKEQINNPQEHSTLNETMLFTFSSLIHKVYVDSKFSHREYPTHSFGRFDTKSGKSFVKGEVIPYITKALRDAVTKGDTQKIYAYVYALGEIGHPEILNSFQPYFEGKVPCSQFQRLLMVLSLYRVSAVKPELSREVLYRLYQNIGEITEIRVAAVYMLMYTSPSAEMLQRIAKYTEIESNHKVCAAVKSAILSASRLEGNDFANLRSAAESASHFLTKKNFGVQDSQEYSYSQAYHSWESYYKHVLQTVVSEESGIPSSFYYSFVSKGNGLKYNIFSLRSMVSDIRNLFYVLQKQTNWYDQLKQQQTSSQQSESSTWTSYNIARLLNFQSPELEQLEGGLFVQLGEIRKHFIYNNRSIERLPRILEEALRTLENGKKIKYTTLINNGDSAIAFPTEIGVPFVVAHDYPILVNVEGTVKVASEPKISSGDKLYIPDTVQMETDLKVTISVKQRDEFGFLAPFNRHQYSAGYDKNYQVHLPIRAKITVDMKEKNVQYEVEPLENEERVKVFHLSSWPHISKYDILDVKATADKHSRLVRRPLQKKIDSVVGDKTVGMGFRIKYENDDSHTNIQSLFKGLYEDRTQYEFLDIEYVPEYSKNKRIQGKFTYLKEEQKEYQAVDRKTILSSLVKLPSEDKTRVAQLMQYAPFGITNAEVYVVDAKVQFVGSQNVDYVASLAYSRNEENSKARMLAYVNKQSRISGSKPVKVAVVGQFDHARYSGLDMNYLLKTDLSSHAYVDAVFGEKGSSENQIEVHAELKRSDSRKAYLMEQPSYHKCYSEMQQGNNQLLACTNITQMAGLLDHVDIEMKYHNMHSKDMHTILNFAQRYVDHITIDPSRQSKLKQGEIKGKVRFSSDLQYVNASMITKDVQVNLRNVELNDWAQRVFVVHPVFDVMDRVAGKFYGRQTYKPICTLDKSEAYSFDGSEYPLALNNYWTVVMQYIPMRSYGDSKSTVEELLKEELENYVVLARQSSQVSTKKEVKIVVSTPMTKGKIVEVTMKPSSGSAYPQVFVDGQQITVKQNGESESYKQQVTILGLPNGAIFVKVHNIFNVIYDGTRFRITSLTMQLRNRVRGLCGTFDGQKSDDFTTPSNCVVRDAQEFIASYTVLKDGEHNSQIMDLKSRAQKNHCSYKKVPLYVNYIHGGEKTESSSRTTGTSCTKYQTRYVVENGQTCFTIRPQTVCKSHCRQHGTNYKNIEVHCVQSRNVATLWKNQIDNGASPDFSQKPVTKTVQLELPKTCRV</sequence>
<protein>
    <submittedName>
        <fullName evidence="9">Vitellogenin 2</fullName>
    </submittedName>
</protein>
<dbReference type="InterPro" id="IPR001846">
    <property type="entry name" value="VWF_type-D"/>
</dbReference>
<dbReference type="SMART" id="SM00216">
    <property type="entry name" value="VWD"/>
    <property type="match status" value="1"/>
</dbReference>
<comment type="caution">
    <text evidence="5">Lacks conserved residue(s) required for the propagation of feature annotation.</text>
</comment>
<evidence type="ECO:0000256" key="1">
    <source>
        <dbReference type="ARBA" id="ARBA00022729"/>
    </source>
</evidence>
<evidence type="ECO:0000256" key="6">
    <source>
        <dbReference type="SAM" id="SignalP"/>
    </source>
</evidence>
<dbReference type="Gene3D" id="2.30.230.10">
    <property type="entry name" value="Lipovitellin, beta-sheet shell regions, chain A"/>
    <property type="match status" value="1"/>
</dbReference>
<proteinExistence type="evidence at transcript level"/>
<dbReference type="PANTHER" id="PTHR23345">
    <property type="entry name" value="VITELLOGENIN-RELATED"/>
    <property type="match status" value="1"/>
</dbReference>
<keyword evidence="1 6" id="KW-0732">Signal</keyword>
<dbReference type="GO" id="GO:0005319">
    <property type="term" value="F:lipid transporter activity"/>
    <property type="evidence" value="ECO:0007669"/>
    <property type="project" value="InterPro"/>
</dbReference>
<dbReference type="SUPFAM" id="SSF48431">
    <property type="entry name" value="Lipovitellin-phosvitin complex, superhelical domain"/>
    <property type="match status" value="1"/>
</dbReference>
<keyword evidence="3" id="KW-1015">Disulfide bond</keyword>
<dbReference type="SMART" id="SM01169">
    <property type="entry name" value="DUF1943"/>
    <property type="match status" value="1"/>
</dbReference>
<dbReference type="GO" id="GO:0045735">
    <property type="term" value="F:nutrient reservoir activity"/>
    <property type="evidence" value="ECO:0007669"/>
    <property type="project" value="UniProtKB-KW"/>
</dbReference>
<keyword evidence="4" id="KW-0325">Glycoprotein</keyword>
<dbReference type="Gene3D" id="2.20.80.10">
    <property type="entry name" value="Lipovitellin-phosvitin complex, chain A, domain 4"/>
    <property type="match status" value="1"/>
</dbReference>
<dbReference type="InterPro" id="IPR015816">
    <property type="entry name" value="Vitellinogen_b-sht_N"/>
</dbReference>
<feature type="signal peptide" evidence="6">
    <location>
        <begin position="1"/>
        <end position="16"/>
    </location>
</feature>
<dbReference type="SUPFAM" id="SSF56968">
    <property type="entry name" value="Lipovitellin-phosvitin complex, beta-sheet shell regions"/>
    <property type="match status" value="2"/>
</dbReference>
<feature type="chain" id="PRO_5032965227" evidence="6">
    <location>
        <begin position="17"/>
        <end position="1786"/>
    </location>
</feature>
<evidence type="ECO:0000313" key="9">
    <source>
        <dbReference type="EMBL" id="AVH84907.1"/>
    </source>
</evidence>
<keyword evidence="2" id="KW-0758">Storage protein</keyword>
<name>A0A808MFR6_HARAX</name>
<dbReference type="EMBL" id="KY794939">
    <property type="protein sequence ID" value="AVH84907.1"/>
    <property type="molecule type" value="mRNA"/>
</dbReference>
<dbReference type="Pfam" id="PF00094">
    <property type="entry name" value="VWD"/>
    <property type="match status" value="1"/>
</dbReference>
<dbReference type="InterPro" id="IPR015819">
    <property type="entry name" value="Lipid_transp_b-sht_shell"/>
</dbReference>
<accession>A0A808MFR6</accession>
<dbReference type="PROSITE" id="PS51233">
    <property type="entry name" value="VWFD"/>
    <property type="match status" value="1"/>
</dbReference>
<evidence type="ECO:0000259" key="8">
    <source>
        <dbReference type="PROSITE" id="PS51233"/>
    </source>
</evidence>
<dbReference type="PANTHER" id="PTHR23345:SF15">
    <property type="entry name" value="VITELLOGENIN 1-RELATED"/>
    <property type="match status" value="1"/>
</dbReference>
<feature type="domain" description="Vitellogenin" evidence="7">
    <location>
        <begin position="23"/>
        <end position="807"/>
    </location>
</feature>
<dbReference type="InterPro" id="IPR001747">
    <property type="entry name" value="Vitellogenin_N"/>
</dbReference>
<dbReference type="Pfam" id="PF09172">
    <property type="entry name" value="Vit_open_b-sht"/>
    <property type="match status" value="1"/>
</dbReference>